<dbReference type="EMBL" id="MU151391">
    <property type="protein sequence ID" value="KAF9444238.1"/>
    <property type="molecule type" value="Genomic_DNA"/>
</dbReference>
<evidence type="ECO:0008006" key="3">
    <source>
        <dbReference type="Google" id="ProtNLM"/>
    </source>
</evidence>
<dbReference type="OrthoDB" id="3365698at2759"/>
<sequence length="252" mass="28123">MAPRYVNELLKILVTPSLRHLLISLVIHDASEPNHLYDTLSSFLQHLIDPLEELDLTYNLSGSPTDILSLVPELKRLSLTARPTFSELAQLGSRTHDPVLAQLTPSNGWRGTPGSQAGDDPDTPTCLCPKLEVLRYVTAKFSDNELLDFLRSRTMDHRKHNVSHLRMVSVHFNRQAQDDTEEVDSNLRKSIEALERETGVRVDSRYNLLKPAPQGPILGGPATVKYSPFDGVAPMVASNPDLAIRTDDYFGF</sequence>
<keyword evidence="2" id="KW-1185">Reference proteome</keyword>
<evidence type="ECO:0000313" key="1">
    <source>
        <dbReference type="EMBL" id="KAF9444238.1"/>
    </source>
</evidence>
<dbReference type="Proteomes" id="UP000807342">
    <property type="component" value="Unassembled WGS sequence"/>
</dbReference>
<proteinExistence type="predicted"/>
<protein>
    <recommendedName>
        <fullName evidence="3">F-box domain-containing protein</fullName>
    </recommendedName>
</protein>
<name>A0A9P5X4B6_9AGAR</name>
<accession>A0A9P5X4B6</accession>
<comment type="caution">
    <text evidence="1">The sequence shown here is derived from an EMBL/GenBank/DDBJ whole genome shotgun (WGS) entry which is preliminary data.</text>
</comment>
<dbReference type="AlphaFoldDB" id="A0A9P5X4B6"/>
<reference evidence="1" key="1">
    <citation type="submission" date="2020-11" db="EMBL/GenBank/DDBJ databases">
        <authorList>
            <consortium name="DOE Joint Genome Institute"/>
            <person name="Ahrendt S."/>
            <person name="Riley R."/>
            <person name="Andreopoulos W."/>
            <person name="Labutti K."/>
            <person name="Pangilinan J."/>
            <person name="Ruiz-Duenas F.J."/>
            <person name="Barrasa J.M."/>
            <person name="Sanchez-Garcia M."/>
            <person name="Camarero S."/>
            <person name="Miyauchi S."/>
            <person name="Serrano A."/>
            <person name="Linde D."/>
            <person name="Babiker R."/>
            <person name="Drula E."/>
            <person name="Ayuso-Fernandez I."/>
            <person name="Pacheco R."/>
            <person name="Padilla G."/>
            <person name="Ferreira P."/>
            <person name="Barriuso J."/>
            <person name="Kellner H."/>
            <person name="Castanera R."/>
            <person name="Alfaro M."/>
            <person name="Ramirez L."/>
            <person name="Pisabarro A.G."/>
            <person name="Kuo A."/>
            <person name="Tritt A."/>
            <person name="Lipzen A."/>
            <person name="He G."/>
            <person name="Yan M."/>
            <person name="Ng V."/>
            <person name="Cullen D."/>
            <person name="Martin F."/>
            <person name="Rosso M.-N."/>
            <person name="Henrissat B."/>
            <person name="Hibbett D."/>
            <person name="Martinez A.T."/>
            <person name="Grigoriev I.V."/>
        </authorList>
    </citation>
    <scope>NUCLEOTIDE SEQUENCE</scope>
    <source>
        <strain evidence="1">MF-IS2</strain>
    </source>
</reference>
<organism evidence="1 2">
    <name type="scientific">Macrolepiota fuliginosa MF-IS2</name>
    <dbReference type="NCBI Taxonomy" id="1400762"/>
    <lineage>
        <taxon>Eukaryota</taxon>
        <taxon>Fungi</taxon>
        <taxon>Dikarya</taxon>
        <taxon>Basidiomycota</taxon>
        <taxon>Agaricomycotina</taxon>
        <taxon>Agaricomycetes</taxon>
        <taxon>Agaricomycetidae</taxon>
        <taxon>Agaricales</taxon>
        <taxon>Agaricineae</taxon>
        <taxon>Agaricaceae</taxon>
        <taxon>Macrolepiota</taxon>
    </lineage>
</organism>
<evidence type="ECO:0000313" key="2">
    <source>
        <dbReference type="Proteomes" id="UP000807342"/>
    </source>
</evidence>
<gene>
    <name evidence="1" type="ORF">P691DRAFT_807681</name>
</gene>